<dbReference type="EMBL" id="QHKI01000046">
    <property type="protein sequence ID" value="RSM75816.1"/>
    <property type="molecule type" value="Genomic_DNA"/>
</dbReference>
<sequence length="226" mass="23960">MDKRRWRRLALRLGLITVGVAAVVIGGSMTWSYSASANHRFEVADAPSAPVAIVLGAKIQDDRPLPFLVGRLDATVALVKAGKVRAVLVSGAADGTSGNETKAMSEYLAEKGVDPRMVVVDPFGLDTYDTCARAVQVYGIDRALLVTQSYHLPRAVALCRTLGMQADGVAATCDCSVFSLARNRAREWLATVGAVPEAIWNRAPAVLSTPDAAVRDLVGAQPQGSR</sequence>
<evidence type="ECO:0000256" key="1">
    <source>
        <dbReference type="SAM" id="Phobius"/>
    </source>
</evidence>
<dbReference type="PANTHER" id="PTHR30336:SF6">
    <property type="entry name" value="INTEGRAL MEMBRANE PROTEIN"/>
    <property type="match status" value="1"/>
</dbReference>
<gene>
    <name evidence="3" type="ORF">DMH04_37395</name>
</gene>
<dbReference type="Proteomes" id="UP000287547">
    <property type="component" value="Unassembled WGS sequence"/>
</dbReference>
<proteinExistence type="predicted"/>
<comment type="caution">
    <text evidence="3">The sequence shown here is derived from an EMBL/GenBank/DDBJ whole genome shotgun (WGS) entry which is preliminary data.</text>
</comment>
<dbReference type="PANTHER" id="PTHR30336">
    <property type="entry name" value="INNER MEMBRANE PROTEIN, PROBABLE PERMEASE"/>
    <property type="match status" value="1"/>
</dbReference>
<evidence type="ECO:0000313" key="3">
    <source>
        <dbReference type="EMBL" id="RSM75816.1"/>
    </source>
</evidence>
<dbReference type="InterPro" id="IPR051599">
    <property type="entry name" value="Cell_Envelope_Assoc"/>
</dbReference>
<dbReference type="RefSeq" id="WP_037258836.1">
    <property type="nucleotide sequence ID" value="NZ_QHKI01000046.1"/>
</dbReference>
<dbReference type="GO" id="GO:0005886">
    <property type="term" value="C:plasma membrane"/>
    <property type="evidence" value="ECO:0007669"/>
    <property type="project" value="TreeGrafter"/>
</dbReference>
<dbReference type="OrthoDB" id="9782395at2"/>
<keyword evidence="1" id="KW-0812">Transmembrane</keyword>
<name>A0A428YYM9_KIBAR</name>
<keyword evidence="1" id="KW-0472">Membrane</keyword>
<keyword evidence="1" id="KW-1133">Transmembrane helix</keyword>
<reference evidence="3 4" key="1">
    <citation type="submission" date="2018-05" db="EMBL/GenBank/DDBJ databases">
        <title>Evolution of GPA BGCs.</title>
        <authorList>
            <person name="Waglechner N."/>
            <person name="Wright G.D."/>
        </authorList>
    </citation>
    <scope>NUCLEOTIDE SEQUENCE [LARGE SCALE GENOMIC DNA]</scope>
    <source>
        <strain evidence="3 4">A82846</strain>
    </source>
</reference>
<accession>A0A428YYM9</accession>
<feature type="transmembrane region" description="Helical" evidence="1">
    <location>
        <begin position="9"/>
        <end position="31"/>
    </location>
</feature>
<evidence type="ECO:0000259" key="2">
    <source>
        <dbReference type="Pfam" id="PF02698"/>
    </source>
</evidence>
<evidence type="ECO:0000313" key="4">
    <source>
        <dbReference type="Proteomes" id="UP000287547"/>
    </source>
</evidence>
<dbReference type="AlphaFoldDB" id="A0A428YYM9"/>
<dbReference type="Pfam" id="PF02698">
    <property type="entry name" value="DUF218"/>
    <property type="match status" value="1"/>
</dbReference>
<protein>
    <recommendedName>
        <fullName evidence="2">DUF218 domain-containing protein</fullName>
    </recommendedName>
</protein>
<dbReference type="CDD" id="cd06259">
    <property type="entry name" value="YdcF-like"/>
    <property type="match status" value="1"/>
</dbReference>
<organism evidence="3 4">
    <name type="scientific">Kibdelosporangium aridum</name>
    <dbReference type="NCBI Taxonomy" id="2030"/>
    <lineage>
        <taxon>Bacteria</taxon>
        <taxon>Bacillati</taxon>
        <taxon>Actinomycetota</taxon>
        <taxon>Actinomycetes</taxon>
        <taxon>Pseudonocardiales</taxon>
        <taxon>Pseudonocardiaceae</taxon>
        <taxon>Kibdelosporangium</taxon>
    </lineage>
</organism>
<dbReference type="InterPro" id="IPR003848">
    <property type="entry name" value="DUF218"/>
</dbReference>
<feature type="domain" description="DUF218" evidence="2">
    <location>
        <begin position="51"/>
        <end position="189"/>
    </location>
</feature>